<dbReference type="Proteomes" id="UP000179812">
    <property type="component" value="Unassembled WGS sequence"/>
</dbReference>
<dbReference type="InterPro" id="IPR009019">
    <property type="entry name" value="KH_sf_prok-type"/>
</dbReference>
<dbReference type="PANTHER" id="PTHR34654">
    <property type="entry name" value="UPF0109 PROTEIN SCO5592"/>
    <property type="match status" value="1"/>
</dbReference>
<proteinExistence type="predicted"/>
<dbReference type="EMBL" id="MGDL01000008">
    <property type="protein sequence ID" value="OGL57644.1"/>
    <property type="molecule type" value="Genomic_DNA"/>
</dbReference>
<dbReference type="InterPro" id="IPR015946">
    <property type="entry name" value="KH_dom-like_a/b"/>
</dbReference>
<name>A0A1F7SWS3_9BACT</name>
<evidence type="ECO:0000256" key="3">
    <source>
        <dbReference type="PROSITE-ProRule" id="PRU00117"/>
    </source>
</evidence>
<dbReference type="AlphaFoldDB" id="A0A1F7SWS3"/>
<keyword evidence="1" id="KW-0963">Cytoplasm</keyword>
<evidence type="ECO:0000256" key="2">
    <source>
        <dbReference type="ARBA" id="ARBA00022884"/>
    </source>
</evidence>
<evidence type="ECO:0000256" key="1">
    <source>
        <dbReference type="ARBA" id="ARBA00022490"/>
    </source>
</evidence>
<organism evidence="4 5">
    <name type="scientific">Candidatus Shapirobacteria bacterium RIFOXYB1_FULL_38_38</name>
    <dbReference type="NCBI Taxonomy" id="1802151"/>
    <lineage>
        <taxon>Bacteria</taxon>
        <taxon>Candidatus Shapironibacteriota</taxon>
    </lineage>
</organism>
<reference evidence="4 5" key="1">
    <citation type="journal article" date="2016" name="Nat. Commun.">
        <title>Thousands of microbial genomes shed light on interconnected biogeochemical processes in an aquifer system.</title>
        <authorList>
            <person name="Anantharaman K."/>
            <person name="Brown C.T."/>
            <person name="Hug L.A."/>
            <person name="Sharon I."/>
            <person name="Castelle C.J."/>
            <person name="Probst A.J."/>
            <person name="Thomas B.C."/>
            <person name="Singh A."/>
            <person name="Wilkins M.J."/>
            <person name="Karaoz U."/>
            <person name="Brodie E.L."/>
            <person name="Williams K.H."/>
            <person name="Hubbard S.S."/>
            <person name="Banfield J.F."/>
        </authorList>
    </citation>
    <scope>NUCLEOTIDE SEQUENCE [LARGE SCALE GENOMIC DNA]</scope>
</reference>
<dbReference type="Pfam" id="PF13083">
    <property type="entry name" value="KH_KhpA-B"/>
    <property type="match status" value="1"/>
</dbReference>
<dbReference type="InterPro" id="IPR020627">
    <property type="entry name" value="KhpA"/>
</dbReference>
<comment type="caution">
    <text evidence="4">The sequence shown here is derived from an EMBL/GenBank/DDBJ whole genome shotgun (WGS) entry which is preliminary data.</text>
</comment>
<accession>A0A1F7SWS3</accession>
<keyword evidence="2 3" id="KW-0694">RNA-binding</keyword>
<protein>
    <submittedName>
        <fullName evidence="4">Uncharacterized protein</fullName>
    </submittedName>
</protein>
<sequence>MNSIDQTLEYIVKAITPEADSVSVTGSQDENECFNLTVSAPQQLVGQIIGKNGRVIKSIRTLLGIAHPNTHFLIQFQET</sequence>
<dbReference type="PROSITE" id="PS50084">
    <property type="entry name" value="KH_TYPE_1"/>
    <property type="match status" value="1"/>
</dbReference>
<evidence type="ECO:0000313" key="5">
    <source>
        <dbReference type="Proteomes" id="UP000179812"/>
    </source>
</evidence>
<dbReference type="Gene3D" id="3.30.300.20">
    <property type="match status" value="1"/>
</dbReference>
<dbReference type="PANTHER" id="PTHR34654:SF1">
    <property type="entry name" value="RNA-BINDING PROTEIN KHPA"/>
    <property type="match status" value="1"/>
</dbReference>
<gene>
    <name evidence="4" type="ORF">A2367_00335</name>
</gene>
<evidence type="ECO:0000313" key="4">
    <source>
        <dbReference type="EMBL" id="OGL57644.1"/>
    </source>
</evidence>
<dbReference type="GO" id="GO:0003723">
    <property type="term" value="F:RNA binding"/>
    <property type="evidence" value="ECO:0007669"/>
    <property type="project" value="UniProtKB-UniRule"/>
</dbReference>
<dbReference type="SUPFAM" id="SSF54814">
    <property type="entry name" value="Prokaryotic type KH domain (KH-domain type II)"/>
    <property type="match status" value="1"/>
</dbReference>